<dbReference type="KEGG" id="mgg:MPLG2_3540"/>
<dbReference type="PANTHER" id="PTHR30294">
    <property type="entry name" value="MEMBRANE COMPONENT OF ABC TRANSPORTER YHHJ-RELATED"/>
    <property type="match status" value="1"/>
</dbReference>
<feature type="transmembrane region" description="Helical" evidence="8">
    <location>
        <begin position="229"/>
        <end position="250"/>
    </location>
</feature>
<dbReference type="PROSITE" id="PS51012">
    <property type="entry name" value="ABC_TM2"/>
    <property type="match status" value="1"/>
</dbReference>
<keyword evidence="6 8" id="KW-1133">Transmembrane helix</keyword>
<dbReference type="GO" id="GO:0140359">
    <property type="term" value="F:ABC-type transporter activity"/>
    <property type="evidence" value="ECO:0007669"/>
    <property type="project" value="InterPro"/>
</dbReference>
<dbReference type="AlphaFoldDB" id="A0A2N9JKN4"/>
<name>A0A2N9JKN4_9ACTN</name>
<feature type="transmembrane region" description="Helical" evidence="8">
    <location>
        <begin position="290"/>
        <end position="308"/>
    </location>
</feature>
<dbReference type="RefSeq" id="WP_105187050.1">
    <property type="nucleotide sequence ID" value="NZ_BAAAGO010000009.1"/>
</dbReference>
<dbReference type="Gene3D" id="3.40.1710.10">
    <property type="entry name" value="abc type-2 transporter like domain"/>
    <property type="match status" value="1"/>
</dbReference>
<feature type="transmembrane region" description="Helical" evidence="8">
    <location>
        <begin position="348"/>
        <end position="366"/>
    </location>
</feature>
<dbReference type="PANTHER" id="PTHR30294:SF29">
    <property type="entry name" value="MULTIDRUG ABC TRANSPORTER PERMEASE YBHS-RELATED"/>
    <property type="match status" value="1"/>
</dbReference>
<feature type="domain" description="ABC transmembrane type-2" evidence="9">
    <location>
        <begin position="133"/>
        <end position="369"/>
    </location>
</feature>
<dbReference type="Pfam" id="PF12698">
    <property type="entry name" value="ABC2_membrane_3"/>
    <property type="match status" value="1"/>
</dbReference>
<sequence>MSLHRIRLLMWKEFLQLRRDPLLIRLLFLMPILQLILFGYVVAADVKNLSTAVVDLDRTSTSRALEASFGASDYFVVTQRPAETDLQHLMDTGQIAIAIVIPAGTQAALDRGEAAPIGVVVDGSDSQVASVGSGYAAQIVARFNADRLAAQGVDLAAPGIDARVRVMFNPTLASVNTMIPGLVAAILMLSIMAVMGQAVVKERERGTLEQMFVTPIKPVEYLTGKVTPYALLAVLQLTVVALVGIFWFKVPFAGQFSVVAAGLALFMLTSIGLGLLISLVSHTRQQAQQVMMLFMLPSFVLSGFIFPIDSMPQAIQPLSWFIPLTWAISILRGAFIKGSGFEALSTQFWILWLFGVVIFGAAVAATRRRLAE</sequence>
<dbReference type="InterPro" id="IPR013525">
    <property type="entry name" value="ABC2_TM"/>
</dbReference>
<evidence type="ECO:0000313" key="11">
    <source>
        <dbReference type="Proteomes" id="UP000238164"/>
    </source>
</evidence>
<evidence type="ECO:0000256" key="5">
    <source>
        <dbReference type="ARBA" id="ARBA00022692"/>
    </source>
</evidence>
<dbReference type="GO" id="GO:0005886">
    <property type="term" value="C:plasma membrane"/>
    <property type="evidence" value="ECO:0007669"/>
    <property type="project" value="UniProtKB-SubCell"/>
</dbReference>
<keyword evidence="11" id="KW-1185">Reference proteome</keyword>
<keyword evidence="3" id="KW-0813">Transport</keyword>
<dbReference type="InterPro" id="IPR051449">
    <property type="entry name" value="ABC-2_transporter_component"/>
</dbReference>
<comment type="similarity">
    <text evidence="2">Belongs to the ABC-2 integral membrane protein family.</text>
</comment>
<proteinExistence type="inferred from homology"/>
<evidence type="ECO:0000256" key="7">
    <source>
        <dbReference type="ARBA" id="ARBA00023136"/>
    </source>
</evidence>
<evidence type="ECO:0000256" key="1">
    <source>
        <dbReference type="ARBA" id="ARBA00004651"/>
    </source>
</evidence>
<dbReference type="EMBL" id="LT985188">
    <property type="protein sequence ID" value="SPD88570.1"/>
    <property type="molecule type" value="Genomic_DNA"/>
</dbReference>
<comment type="subcellular location">
    <subcellularLocation>
        <location evidence="1">Cell membrane</location>
        <topology evidence="1">Multi-pass membrane protein</topology>
    </subcellularLocation>
</comment>
<keyword evidence="5 8" id="KW-0812">Transmembrane</keyword>
<reference evidence="10 11" key="1">
    <citation type="submission" date="2018-02" db="EMBL/GenBank/DDBJ databases">
        <authorList>
            <person name="Cohen D.B."/>
            <person name="Kent A.D."/>
        </authorList>
    </citation>
    <scope>NUCLEOTIDE SEQUENCE [LARGE SCALE GENOMIC DNA]</scope>
    <source>
        <strain evidence="10">1</strain>
    </source>
</reference>
<evidence type="ECO:0000313" key="10">
    <source>
        <dbReference type="EMBL" id="SPD88570.1"/>
    </source>
</evidence>
<dbReference type="Proteomes" id="UP000238164">
    <property type="component" value="Chromosome 1"/>
</dbReference>
<gene>
    <name evidence="10" type="ORF">MPLG2_3540</name>
</gene>
<evidence type="ECO:0000259" key="9">
    <source>
        <dbReference type="PROSITE" id="PS51012"/>
    </source>
</evidence>
<dbReference type="OrthoDB" id="9776218at2"/>
<evidence type="ECO:0000256" key="3">
    <source>
        <dbReference type="ARBA" id="ARBA00022448"/>
    </source>
</evidence>
<protein>
    <submittedName>
        <fullName evidence="10">Inner membrane transport permease YbhR (Modular protein)</fullName>
    </submittedName>
</protein>
<evidence type="ECO:0000256" key="6">
    <source>
        <dbReference type="ARBA" id="ARBA00022989"/>
    </source>
</evidence>
<evidence type="ECO:0000256" key="2">
    <source>
        <dbReference type="ARBA" id="ARBA00007783"/>
    </source>
</evidence>
<organism evidence="10 11">
    <name type="scientific">Micropruina glycogenica</name>
    <dbReference type="NCBI Taxonomy" id="75385"/>
    <lineage>
        <taxon>Bacteria</taxon>
        <taxon>Bacillati</taxon>
        <taxon>Actinomycetota</taxon>
        <taxon>Actinomycetes</taxon>
        <taxon>Propionibacteriales</taxon>
        <taxon>Nocardioidaceae</taxon>
        <taxon>Micropruina</taxon>
    </lineage>
</organism>
<keyword evidence="7 8" id="KW-0472">Membrane</keyword>
<feature type="transmembrane region" description="Helical" evidence="8">
    <location>
        <begin position="256"/>
        <end position="278"/>
    </location>
</feature>
<dbReference type="InterPro" id="IPR047817">
    <property type="entry name" value="ABC2_TM_bact-type"/>
</dbReference>
<evidence type="ECO:0000256" key="4">
    <source>
        <dbReference type="ARBA" id="ARBA00022475"/>
    </source>
</evidence>
<feature type="transmembrane region" description="Helical" evidence="8">
    <location>
        <begin position="178"/>
        <end position="200"/>
    </location>
</feature>
<evidence type="ECO:0000256" key="8">
    <source>
        <dbReference type="SAM" id="Phobius"/>
    </source>
</evidence>
<feature type="transmembrane region" description="Helical" evidence="8">
    <location>
        <begin position="21"/>
        <end position="43"/>
    </location>
</feature>
<keyword evidence="4" id="KW-1003">Cell membrane</keyword>
<accession>A0A2N9JKN4</accession>